<dbReference type="Gene3D" id="3.20.20.140">
    <property type="entry name" value="Metal-dependent hydrolases"/>
    <property type="match status" value="1"/>
</dbReference>
<dbReference type="AlphaFoldDB" id="A0A1V6CAM7"/>
<proteinExistence type="predicted"/>
<reference evidence="1" key="1">
    <citation type="submission" date="2017-02" db="EMBL/GenBank/DDBJ databases">
        <title>Delving into the versatile metabolic prowess of the omnipresent phylum Bacteroidetes.</title>
        <authorList>
            <person name="Nobu M.K."/>
            <person name="Mei R."/>
            <person name="Narihiro T."/>
            <person name="Kuroda K."/>
            <person name="Liu W.-T."/>
        </authorList>
    </citation>
    <scope>NUCLEOTIDE SEQUENCE</scope>
    <source>
        <strain evidence="1">ADurb.Bin131</strain>
    </source>
</reference>
<name>A0A1V6CAM7_UNCT6</name>
<protein>
    <recommendedName>
        <fullName evidence="2">Polymerase/histidinol phosphatase N-terminal domain-containing protein</fullName>
    </recommendedName>
</protein>
<dbReference type="Gene3D" id="1.10.150.650">
    <property type="match status" value="1"/>
</dbReference>
<evidence type="ECO:0008006" key="2">
    <source>
        <dbReference type="Google" id="ProtNLM"/>
    </source>
</evidence>
<comment type="caution">
    <text evidence="1">The sequence shown here is derived from an EMBL/GenBank/DDBJ whole genome shotgun (WGS) entry which is preliminary data.</text>
</comment>
<dbReference type="SUPFAM" id="SSF89550">
    <property type="entry name" value="PHP domain-like"/>
    <property type="match status" value="1"/>
</dbReference>
<organism evidence="1">
    <name type="scientific">candidate division TA06 bacterium ADurb.Bin131</name>
    <dbReference type="NCBI Taxonomy" id="1852827"/>
    <lineage>
        <taxon>Bacteria</taxon>
        <taxon>Bacteria division TA06</taxon>
    </lineage>
</organism>
<dbReference type="EMBL" id="MWDQ01000057">
    <property type="protein sequence ID" value="OQB73943.1"/>
    <property type="molecule type" value="Genomic_DNA"/>
</dbReference>
<dbReference type="InterPro" id="IPR016195">
    <property type="entry name" value="Pol/histidinol_Pase-like"/>
</dbReference>
<evidence type="ECO:0000313" key="1">
    <source>
        <dbReference type="EMBL" id="OQB73943.1"/>
    </source>
</evidence>
<sequence length="384" mass="44305">MENMIEKLSDFDSEKRFEVLFDVAEIVKTKKIKRTYQQPYDNMHIHSFHSFNYNNWSPSRIIFEAYKIGLKHIGIVDFDTLEALEETLLSSKLFGVPALAGIETRVFIPEFREIVINSPGEPGVYYINALGFTKLPKKNSNAEKIYKKLHQIAENRNKKIVEKLNRFLFPVVIDYEEDVYPLTPSNNPTERHIIKAYIEKSEKISGISSDNFWCEILKILPNDVAKMKKENIGDFMEKIRSVLVKNGGPGYVSPESETFPTIYEFIDMVKESGAVVVGNWLDGTNPGEKDPEKFLEFMLSAGIKVMNIIPERNWNIRNTEEKTIKVANLEAFLSTCIKMNIPVVCGTEMNKYGQPFFDNFNVPELKKHLEWFEKSVELLFGMVK</sequence>
<gene>
    <name evidence="1" type="ORF">BWX89_00728</name>
</gene>
<dbReference type="Proteomes" id="UP000485562">
    <property type="component" value="Unassembled WGS sequence"/>
</dbReference>
<accession>A0A1V6CAM7</accession>